<evidence type="ECO:0000256" key="1">
    <source>
        <dbReference type="SAM" id="MobiDB-lite"/>
    </source>
</evidence>
<dbReference type="AlphaFoldDB" id="A0A4S2KZK6"/>
<sequence length="290" mass="31682">MKPARLDFVQRSTEKVHSTTNKPIFLTVILCGPSISSITSTTDCGSVLESDIQGISHIGDPDVILEKEIAEFHRQPMGGYRTASREEPGRLRQQKQGELGQVLAITSVSSSFRRYYRKQAPARSTARGTRQHVHTTPLQRTSPRRQVAINEHRDAASPLGQPPRTRRGHPAPEDCTAAENVATQPRGHPPRTRRIETVASAGPAAVGAHEDIVIGGQGFIVFKGRGTTGKFGSGTVEKHSFGALRAPPLRFRIFVFSCVRACLCKSAHVRCCSCNDIVRAFKSIKQQNAA</sequence>
<keyword evidence="3" id="KW-1185">Reference proteome</keyword>
<evidence type="ECO:0000313" key="2">
    <source>
        <dbReference type="EMBL" id="TGZ55743.1"/>
    </source>
</evidence>
<feature type="region of interest" description="Disordered" evidence="1">
    <location>
        <begin position="118"/>
        <end position="191"/>
    </location>
</feature>
<dbReference type="EMBL" id="QBLH01000428">
    <property type="protein sequence ID" value="TGZ55743.1"/>
    <property type="molecule type" value="Genomic_DNA"/>
</dbReference>
<accession>A0A4S2KZK6</accession>
<name>A0A4S2KZK6_9HYME</name>
<gene>
    <name evidence="2" type="ORF">DBV15_12890</name>
</gene>
<organism evidence="2 3">
    <name type="scientific">Temnothorax longispinosus</name>
    <dbReference type="NCBI Taxonomy" id="300112"/>
    <lineage>
        <taxon>Eukaryota</taxon>
        <taxon>Metazoa</taxon>
        <taxon>Ecdysozoa</taxon>
        <taxon>Arthropoda</taxon>
        <taxon>Hexapoda</taxon>
        <taxon>Insecta</taxon>
        <taxon>Pterygota</taxon>
        <taxon>Neoptera</taxon>
        <taxon>Endopterygota</taxon>
        <taxon>Hymenoptera</taxon>
        <taxon>Apocrita</taxon>
        <taxon>Aculeata</taxon>
        <taxon>Formicoidea</taxon>
        <taxon>Formicidae</taxon>
        <taxon>Myrmicinae</taxon>
        <taxon>Temnothorax</taxon>
    </lineage>
</organism>
<dbReference type="Proteomes" id="UP000310200">
    <property type="component" value="Unassembled WGS sequence"/>
</dbReference>
<comment type="caution">
    <text evidence="2">The sequence shown here is derived from an EMBL/GenBank/DDBJ whole genome shotgun (WGS) entry which is preliminary data.</text>
</comment>
<protein>
    <submittedName>
        <fullName evidence="2">Uncharacterized protein</fullName>
    </submittedName>
</protein>
<evidence type="ECO:0000313" key="3">
    <source>
        <dbReference type="Proteomes" id="UP000310200"/>
    </source>
</evidence>
<reference evidence="2 3" key="1">
    <citation type="journal article" date="2019" name="Philos. Trans. R. Soc. Lond., B, Biol. Sci.">
        <title>Ant behaviour and brain gene expression of defending hosts depend on the ecological success of the intruding social parasite.</title>
        <authorList>
            <person name="Kaur R."/>
            <person name="Stoldt M."/>
            <person name="Jongepier E."/>
            <person name="Feldmeyer B."/>
            <person name="Menzel F."/>
            <person name="Bornberg-Bauer E."/>
            <person name="Foitzik S."/>
        </authorList>
    </citation>
    <scope>NUCLEOTIDE SEQUENCE [LARGE SCALE GENOMIC DNA]</scope>
    <source>
        <tissue evidence="2">Whole body</tissue>
    </source>
</reference>
<proteinExistence type="predicted"/>